<dbReference type="InterPro" id="IPR050857">
    <property type="entry name" value="D-2-hydroxyacid_DH"/>
</dbReference>
<dbReference type="Proteomes" id="UP000824164">
    <property type="component" value="Unassembled WGS sequence"/>
</dbReference>
<comment type="similarity">
    <text evidence="1">Belongs to the D-isomer specific 2-hydroxyacid dehydrogenase family.</text>
</comment>
<dbReference type="PANTHER" id="PTHR42789">
    <property type="entry name" value="D-ISOMER SPECIFIC 2-HYDROXYACID DEHYDROGENASE FAMILY PROTEIN (AFU_ORTHOLOGUE AFUA_6G10090)"/>
    <property type="match status" value="1"/>
</dbReference>
<sequence>MDKIKMLFTGDYEKEWFPKFEEYFDIERKGFSLGDGSVMIVLDEAELIESLKGKEISVIGYDKITENVIKNSPDVKLLLSVRDGPEENIDLDACTAAGIPVISSAGRCATSVAEFTFLLMLLLARPMVPVIERIRKEGWTKENSGSLRSMYAHSSTELFNKNLGLIGFGRNAKTLSVLARAFGMQVNAYDPFVDEETMKAYNTNKMDLEEVVKTADYVIVLARLTKDTEGILSRELIYSMKPTASIVNTGRAKLIDNEAVLDALEGNVIRSAALDVHYPEPLGPLDENRIYHIPEDKLIITSHAAGVTAERPWHQYDLLYKQLMDYFHGRIPDGCANKAVFDTPGFKDRGGKCFGILK</sequence>
<reference evidence="5" key="1">
    <citation type="submission" date="2020-10" db="EMBL/GenBank/DDBJ databases">
        <authorList>
            <person name="Gilroy R."/>
        </authorList>
    </citation>
    <scope>NUCLEOTIDE SEQUENCE</scope>
    <source>
        <strain evidence="5">CHK187-14744</strain>
    </source>
</reference>
<dbReference type="InterPro" id="IPR006140">
    <property type="entry name" value="D-isomer_DH_NAD-bd"/>
</dbReference>
<evidence type="ECO:0000256" key="1">
    <source>
        <dbReference type="ARBA" id="ARBA00005854"/>
    </source>
</evidence>
<dbReference type="SUPFAM" id="SSF51735">
    <property type="entry name" value="NAD(P)-binding Rossmann-fold domains"/>
    <property type="match status" value="1"/>
</dbReference>
<dbReference type="AlphaFoldDB" id="A0A9D1KW00"/>
<proteinExistence type="inferred from homology"/>
<evidence type="ECO:0000256" key="2">
    <source>
        <dbReference type="ARBA" id="ARBA00023002"/>
    </source>
</evidence>
<comment type="caution">
    <text evidence="5">The sequence shown here is derived from an EMBL/GenBank/DDBJ whole genome shotgun (WGS) entry which is preliminary data.</text>
</comment>
<dbReference type="Pfam" id="PF02826">
    <property type="entry name" value="2-Hacid_dh_C"/>
    <property type="match status" value="1"/>
</dbReference>
<gene>
    <name evidence="5" type="ORF">IAB63_01235</name>
</gene>
<dbReference type="InterPro" id="IPR036291">
    <property type="entry name" value="NAD(P)-bd_dom_sf"/>
</dbReference>
<evidence type="ECO:0000313" key="5">
    <source>
        <dbReference type="EMBL" id="HIU01862.1"/>
    </source>
</evidence>
<dbReference type="SUPFAM" id="SSF52283">
    <property type="entry name" value="Formate/glycerate dehydrogenase catalytic domain-like"/>
    <property type="match status" value="1"/>
</dbReference>
<keyword evidence="3" id="KW-0520">NAD</keyword>
<evidence type="ECO:0000256" key="3">
    <source>
        <dbReference type="ARBA" id="ARBA00023027"/>
    </source>
</evidence>
<reference evidence="5" key="2">
    <citation type="journal article" date="2021" name="PeerJ">
        <title>Extensive microbial diversity within the chicken gut microbiome revealed by metagenomics and culture.</title>
        <authorList>
            <person name="Gilroy R."/>
            <person name="Ravi A."/>
            <person name="Getino M."/>
            <person name="Pursley I."/>
            <person name="Horton D.L."/>
            <person name="Alikhan N.F."/>
            <person name="Baker D."/>
            <person name="Gharbi K."/>
            <person name="Hall N."/>
            <person name="Watson M."/>
            <person name="Adriaenssens E.M."/>
            <person name="Foster-Nyarko E."/>
            <person name="Jarju S."/>
            <person name="Secka A."/>
            <person name="Antonio M."/>
            <person name="Oren A."/>
            <person name="Chaudhuri R.R."/>
            <person name="La Ragione R."/>
            <person name="Hildebrand F."/>
            <person name="Pallen M.J."/>
        </authorList>
    </citation>
    <scope>NUCLEOTIDE SEQUENCE</scope>
    <source>
        <strain evidence="5">CHK187-14744</strain>
    </source>
</reference>
<dbReference type="GO" id="GO:0016616">
    <property type="term" value="F:oxidoreductase activity, acting on the CH-OH group of donors, NAD or NADP as acceptor"/>
    <property type="evidence" value="ECO:0007669"/>
    <property type="project" value="InterPro"/>
</dbReference>
<dbReference type="Gene3D" id="3.40.50.720">
    <property type="entry name" value="NAD(P)-binding Rossmann-like Domain"/>
    <property type="match status" value="2"/>
</dbReference>
<organism evidence="5 6">
    <name type="scientific">Candidatus Onthocola gallistercoris</name>
    <dbReference type="NCBI Taxonomy" id="2840876"/>
    <lineage>
        <taxon>Bacteria</taxon>
        <taxon>Bacillati</taxon>
        <taxon>Bacillota</taxon>
        <taxon>Bacilli</taxon>
        <taxon>Candidatus Onthocola</taxon>
    </lineage>
</organism>
<evidence type="ECO:0000313" key="6">
    <source>
        <dbReference type="Proteomes" id="UP000824164"/>
    </source>
</evidence>
<name>A0A9D1KW00_9FIRM</name>
<feature type="domain" description="D-isomer specific 2-hydroxyacid dehydrogenase NAD-binding" evidence="4">
    <location>
        <begin position="118"/>
        <end position="305"/>
    </location>
</feature>
<dbReference type="GO" id="GO:0051287">
    <property type="term" value="F:NAD binding"/>
    <property type="evidence" value="ECO:0007669"/>
    <property type="project" value="InterPro"/>
</dbReference>
<dbReference type="EMBL" id="DVLT01000006">
    <property type="protein sequence ID" value="HIU01862.1"/>
    <property type="molecule type" value="Genomic_DNA"/>
</dbReference>
<protein>
    <submittedName>
        <fullName evidence="5">D-3-phosphoglycerate dehydrogenase</fullName>
    </submittedName>
</protein>
<keyword evidence="2" id="KW-0560">Oxidoreductase</keyword>
<accession>A0A9D1KW00</accession>
<dbReference type="PANTHER" id="PTHR42789:SF1">
    <property type="entry name" value="D-ISOMER SPECIFIC 2-HYDROXYACID DEHYDROGENASE FAMILY PROTEIN (AFU_ORTHOLOGUE AFUA_6G10090)"/>
    <property type="match status" value="1"/>
</dbReference>
<evidence type="ECO:0000259" key="4">
    <source>
        <dbReference type="Pfam" id="PF02826"/>
    </source>
</evidence>